<proteinExistence type="predicted"/>
<reference evidence="1 2" key="1">
    <citation type="journal article" date="2021" name="ISME J.">
        <title>Genomic evolution of the class Acidithiobacillia: deep-branching Proteobacteria living in extreme acidic conditions.</title>
        <authorList>
            <person name="Moya-Beltran A."/>
            <person name="Beard S."/>
            <person name="Rojas-Villalobos C."/>
            <person name="Issotta F."/>
            <person name="Gallardo Y."/>
            <person name="Ulloa R."/>
            <person name="Giaveno A."/>
            <person name="Degli Esposti M."/>
            <person name="Johnson D.B."/>
            <person name="Quatrini R."/>
        </authorList>
    </citation>
    <scope>NUCLEOTIDE SEQUENCE [LARGE SCALE GENOMIC DNA]</scope>
    <source>
        <strain evidence="1 2">GG1-14</strain>
    </source>
</reference>
<protein>
    <submittedName>
        <fullName evidence="1">Addiction module protein</fullName>
    </submittedName>
</protein>
<sequence length="70" mass="8099">MNMATLRDLPVEQRLYLVEELWDSIAVDQGALALTDAQRLELDRRLDAYEADRNSGQPLEDVLTDIRKRL</sequence>
<dbReference type="Proteomes" id="UP001195965">
    <property type="component" value="Chromosome"/>
</dbReference>
<keyword evidence="2" id="KW-1185">Reference proteome</keyword>
<dbReference type="EMBL" id="CP127526">
    <property type="protein sequence ID" value="XRI72416.1"/>
    <property type="molecule type" value="Genomic_DNA"/>
</dbReference>
<evidence type="ECO:0000313" key="1">
    <source>
        <dbReference type="EMBL" id="XRI72416.1"/>
    </source>
</evidence>
<name>A0ACD5HD17_9PROT</name>
<accession>A0ACD5HD17</accession>
<gene>
    <name evidence="1" type="ORF">HHS34_008125</name>
</gene>
<evidence type="ECO:0000313" key="2">
    <source>
        <dbReference type="Proteomes" id="UP001195965"/>
    </source>
</evidence>
<organism evidence="1 2">
    <name type="scientific">Acidithiobacillus montserratensis</name>
    <dbReference type="NCBI Taxonomy" id="2729135"/>
    <lineage>
        <taxon>Bacteria</taxon>
        <taxon>Pseudomonadati</taxon>
        <taxon>Pseudomonadota</taxon>
        <taxon>Acidithiobacillia</taxon>
        <taxon>Acidithiobacillales</taxon>
        <taxon>Acidithiobacillaceae</taxon>
        <taxon>Acidithiobacillus</taxon>
    </lineage>
</organism>